<evidence type="ECO:0000313" key="2">
    <source>
        <dbReference type="EMBL" id="MDO5976137.1"/>
    </source>
</evidence>
<dbReference type="InterPro" id="IPR023210">
    <property type="entry name" value="NADP_OxRdtase_dom"/>
</dbReference>
<dbReference type="PANTHER" id="PTHR43312">
    <property type="entry name" value="D-THREO-ALDOSE 1-DEHYDROGENASE"/>
    <property type="match status" value="1"/>
</dbReference>
<dbReference type="Gene3D" id="3.20.20.100">
    <property type="entry name" value="NADP-dependent oxidoreductase domain"/>
    <property type="match status" value="1"/>
</dbReference>
<protein>
    <submittedName>
        <fullName evidence="2">Aldo/keto reductase</fullName>
    </submittedName>
</protein>
<dbReference type="RefSeq" id="WP_303303399.1">
    <property type="nucleotide sequence ID" value="NZ_BAABDA010000004.1"/>
</dbReference>
<organism evidence="2 3">
    <name type="scientific">Flavivirga jejuensis</name>
    <dbReference type="NCBI Taxonomy" id="870487"/>
    <lineage>
        <taxon>Bacteria</taxon>
        <taxon>Pseudomonadati</taxon>
        <taxon>Bacteroidota</taxon>
        <taxon>Flavobacteriia</taxon>
        <taxon>Flavobacteriales</taxon>
        <taxon>Flavobacteriaceae</taxon>
        <taxon>Flavivirga</taxon>
    </lineage>
</organism>
<dbReference type="InterPro" id="IPR036812">
    <property type="entry name" value="NAD(P)_OxRdtase_dom_sf"/>
</dbReference>
<dbReference type="Pfam" id="PF00248">
    <property type="entry name" value="Aldo_ket_red"/>
    <property type="match status" value="1"/>
</dbReference>
<dbReference type="InterPro" id="IPR053135">
    <property type="entry name" value="AKR2_Oxidoreductase"/>
</dbReference>
<dbReference type="PANTHER" id="PTHR43312:SF1">
    <property type="entry name" value="NADP-DEPENDENT OXIDOREDUCTASE DOMAIN-CONTAINING PROTEIN"/>
    <property type="match status" value="1"/>
</dbReference>
<reference evidence="2" key="1">
    <citation type="submission" date="2023-07" db="EMBL/GenBank/DDBJ databases">
        <title>Two novel species in the genus Flavivirga.</title>
        <authorList>
            <person name="Kwon K."/>
        </authorList>
    </citation>
    <scope>NUCLEOTIDE SEQUENCE</scope>
    <source>
        <strain evidence="2">KACC 14158</strain>
    </source>
</reference>
<proteinExistence type="predicted"/>
<accession>A0ABT8WTF8</accession>
<keyword evidence="3" id="KW-1185">Reference proteome</keyword>
<dbReference type="EMBL" id="JAUOEL010000007">
    <property type="protein sequence ID" value="MDO5976137.1"/>
    <property type="molecule type" value="Genomic_DNA"/>
</dbReference>
<comment type="caution">
    <text evidence="2">The sequence shown here is derived from an EMBL/GenBank/DDBJ whole genome shotgun (WGS) entry which is preliminary data.</text>
</comment>
<gene>
    <name evidence="2" type="ORF">Q4Q40_18205</name>
</gene>
<dbReference type="SUPFAM" id="SSF51430">
    <property type="entry name" value="NAD(P)-linked oxidoreductase"/>
    <property type="match status" value="1"/>
</dbReference>
<feature type="domain" description="NADP-dependent oxidoreductase" evidence="1">
    <location>
        <begin position="7"/>
        <end position="301"/>
    </location>
</feature>
<dbReference type="Proteomes" id="UP001176806">
    <property type="component" value="Unassembled WGS sequence"/>
</dbReference>
<sequence>MNSMNQLGLGTAAIGRPQYINIRYPNVVQTNLEIFRSNGFKLLEEAYNLGVRYFDTAPGYGLAEGLLLEWLQTKNDPAIQVATKWGYTYVANFDAKAKVHEIKEHSLSKLNEQWEVSKTFASNLKVYQIHSATIETGVLKNEAILNRLATLKYEYGLEIGITTTGANQTEVIKKALDVEVAGHALFDAFQVTYNILDQSLETISNELFEQDKKVIIKEALANGRLFKNSNYKHYKELYNTLEKLAETHHVGTDAIALKFCQQNMPKSMVLSGASSSEHLKSNLKVNKVILSKEELRELKRHSINSNNYWQERKLLAWN</sequence>
<evidence type="ECO:0000259" key="1">
    <source>
        <dbReference type="Pfam" id="PF00248"/>
    </source>
</evidence>
<evidence type="ECO:0000313" key="3">
    <source>
        <dbReference type="Proteomes" id="UP001176806"/>
    </source>
</evidence>
<name>A0ABT8WTF8_9FLAO</name>